<feature type="coiled-coil region" evidence="1">
    <location>
        <begin position="321"/>
        <end position="370"/>
    </location>
</feature>
<organism evidence="3 4">
    <name type="scientific">Pseudomonas syringae pv. aceris</name>
    <dbReference type="NCBI Taxonomy" id="199198"/>
    <lineage>
        <taxon>Bacteria</taxon>
        <taxon>Pseudomonadati</taxon>
        <taxon>Pseudomonadota</taxon>
        <taxon>Gammaproteobacteria</taxon>
        <taxon>Pseudomonadales</taxon>
        <taxon>Pseudomonadaceae</taxon>
        <taxon>Pseudomonas</taxon>
        <taxon>Pseudomonas syringae</taxon>
    </lineage>
</organism>
<feature type="transmembrane region" description="Helical" evidence="2">
    <location>
        <begin position="231"/>
        <end position="251"/>
    </location>
</feature>
<evidence type="ECO:0000313" key="3">
    <source>
        <dbReference type="EMBL" id="KPW17867.1"/>
    </source>
</evidence>
<keyword evidence="2" id="KW-0812">Transmembrane</keyword>
<comment type="caution">
    <text evidence="3">The sequence shown here is derived from an EMBL/GenBank/DDBJ whole genome shotgun (WGS) entry which is preliminary data.</text>
</comment>
<keyword evidence="2" id="KW-0472">Membrane</keyword>
<evidence type="ECO:0000256" key="1">
    <source>
        <dbReference type="SAM" id="Coils"/>
    </source>
</evidence>
<accession>A0A0P9HR62</accession>
<feature type="transmembrane region" description="Helical" evidence="2">
    <location>
        <begin position="196"/>
        <end position="219"/>
    </location>
</feature>
<evidence type="ECO:0008006" key="5">
    <source>
        <dbReference type="Google" id="ProtNLM"/>
    </source>
</evidence>
<gene>
    <name evidence="3" type="ORF">ALO91_102295</name>
</gene>
<name>A0A0P9HR62_PSESX</name>
<dbReference type="AlphaFoldDB" id="A0A0P9HR62"/>
<feature type="transmembrane region" description="Helical" evidence="2">
    <location>
        <begin position="159"/>
        <end position="176"/>
    </location>
</feature>
<dbReference type="Proteomes" id="UP000050297">
    <property type="component" value="Unassembled WGS sequence"/>
</dbReference>
<sequence>MGQIVLKAIIRWFSVSRKVDKSDNPFLYPLELDELKAELKVEHHAKRQGMLGLPASDDTKLSGTEEAIKGRLENARRDALSWATHRLKTIHNKLADLDITPVVNRAMEADREFERLANSILSDNAQLLKSTRLKAEQARNELEHFKAENNLVRSAKVNSSTWTVVLSFALVIMLIIEASINAELFAASFDGGFIDGFLYAGGLAAANIFWGFSWGRFGLPHLNHRKWSRKLWGWISILPLITGAVFIAMVTSHFRDALAVRADISSSEAAKIAMQTLFSSPFEFADIISLMLFGLSLVFAAMSCMDGFLWKDFYPGYTDAQRHADQEINAYESEIEFVKEALAGLQEKRLAQLDDDIEKSKKDIVEYHQQLEEKRVTEHRLRAVLNKAENIMSSLIGLFRSENEMYRQNTPSPVYFKDQVPLQELVLPDFRTDIQEAALANQTDSHAKLLAKAAGIRHEIESSFTQKFDQLVPFRDQISQ</sequence>
<evidence type="ECO:0000313" key="4">
    <source>
        <dbReference type="Proteomes" id="UP000050297"/>
    </source>
</evidence>
<proteinExistence type="predicted"/>
<keyword evidence="1" id="KW-0175">Coiled coil</keyword>
<protein>
    <recommendedName>
        <fullName evidence="5">Transmembrane protein</fullName>
    </recommendedName>
</protein>
<evidence type="ECO:0000256" key="2">
    <source>
        <dbReference type="SAM" id="Phobius"/>
    </source>
</evidence>
<feature type="coiled-coil region" evidence="1">
    <location>
        <begin position="128"/>
        <end position="155"/>
    </location>
</feature>
<keyword evidence="2" id="KW-1133">Transmembrane helix</keyword>
<feature type="transmembrane region" description="Helical" evidence="2">
    <location>
        <begin position="287"/>
        <end position="309"/>
    </location>
</feature>
<dbReference type="PATRIC" id="fig|199198.5.peg.2957"/>
<dbReference type="EMBL" id="LJPM01000343">
    <property type="protein sequence ID" value="KPW17867.1"/>
    <property type="molecule type" value="Genomic_DNA"/>
</dbReference>
<reference evidence="3 4" key="1">
    <citation type="submission" date="2015-09" db="EMBL/GenBank/DDBJ databases">
        <title>Genome announcement of multiple Pseudomonas syringae strains.</title>
        <authorList>
            <person name="Thakur S."/>
            <person name="Wang P.W."/>
            <person name="Gong Y."/>
            <person name="Weir B.S."/>
            <person name="Guttman D.S."/>
        </authorList>
    </citation>
    <scope>NUCLEOTIDE SEQUENCE [LARGE SCALE GENOMIC DNA]</scope>
    <source>
        <strain evidence="3 4">ICMP2802</strain>
    </source>
</reference>